<proteinExistence type="predicted"/>
<evidence type="ECO:0000313" key="3">
    <source>
        <dbReference type="Proteomes" id="UP000053766"/>
    </source>
</evidence>
<dbReference type="Proteomes" id="UP000053766">
    <property type="component" value="Unassembled WGS sequence"/>
</dbReference>
<name>A0A0D8X7Z8_DICVI</name>
<gene>
    <name evidence="2" type="ORF">DICVIV_13373</name>
</gene>
<keyword evidence="3" id="KW-1185">Reference proteome</keyword>
<protein>
    <submittedName>
        <fullName evidence="2">Uncharacterized protein</fullName>
    </submittedName>
</protein>
<organism evidence="2 3">
    <name type="scientific">Dictyocaulus viviparus</name>
    <name type="common">Bovine lungworm</name>
    <dbReference type="NCBI Taxonomy" id="29172"/>
    <lineage>
        <taxon>Eukaryota</taxon>
        <taxon>Metazoa</taxon>
        <taxon>Ecdysozoa</taxon>
        <taxon>Nematoda</taxon>
        <taxon>Chromadorea</taxon>
        <taxon>Rhabditida</taxon>
        <taxon>Rhabditina</taxon>
        <taxon>Rhabditomorpha</taxon>
        <taxon>Strongyloidea</taxon>
        <taxon>Metastrongylidae</taxon>
        <taxon>Dictyocaulus</taxon>
    </lineage>
</organism>
<accession>A0A0D8X7Z8</accession>
<evidence type="ECO:0000256" key="1">
    <source>
        <dbReference type="SAM" id="SignalP"/>
    </source>
</evidence>
<keyword evidence="1" id="KW-0732">Signal</keyword>
<feature type="chain" id="PRO_5002335386" evidence="1">
    <location>
        <begin position="18"/>
        <end position="71"/>
    </location>
</feature>
<reference evidence="2 3" key="1">
    <citation type="submission" date="2013-11" db="EMBL/GenBank/DDBJ databases">
        <title>Draft genome of the bovine lungworm Dictyocaulus viviparus.</title>
        <authorList>
            <person name="Mitreva M."/>
        </authorList>
    </citation>
    <scope>NUCLEOTIDE SEQUENCE [LARGE SCALE GENOMIC DNA]</scope>
    <source>
        <strain evidence="2 3">HannoverDv2000</strain>
    </source>
</reference>
<evidence type="ECO:0000313" key="2">
    <source>
        <dbReference type="EMBL" id="KJH40670.1"/>
    </source>
</evidence>
<feature type="signal peptide" evidence="1">
    <location>
        <begin position="1"/>
        <end position="17"/>
    </location>
</feature>
<sequence>MILLLVIVVVAGQQIHSSDVYIHSKNKRLYFKRFRSTYYGGYYPAWNFLGSGSAWAAGGGVLGNALSFLIG</sequence>
<dbReference type="AlphaFoldDB" id="A0A0D8X7Z8"/>
<dbReference type="EMBL" id="KN717057">
    <property type="protein sequence ID" value="KJH40670.1"/>
    <property type="molecule type" value="Genomic_DNA"/>
</dbReference>
<reference evidence="3" key="2">
    <citation type="journal article" date="2016" name="Sci. Rep.">
        <title>Dictyocaulus viviparus genome, variome and transcriptome elucidate lungworm biology and support future intervention.</title>
        <authorList>
            <person name="McNulty S.N."/>
            <person name="Strube C."/>
            <person name="Rosa B.A."/>
            <person name="Martin J.C."/>
            <person name="Tyagi R."/>
            <person name="Choi Y.J."/>
            <person name="Wang Q."/>
            <person name="Hallsworth Pepin K."/>
            <person name="Zhang X."/>
            <person name="Ozersky P."/>
            <person name="Wilson R.K."/>
            <person name="Sternberg P.W."/>
            <person name="Gasser R.B."/>
            <person name="Mitreva M."/>
        </authorList>
    </citation>
    <scope>NUCLEOTIDE SEQUENCE [LARGE SCALE GENOMIC DNA]</scope>
    <source>
        <strain evidence="3">HannoverDv2000</strain>
    </source>
</reference>